<sequence>MFLLTIGLLGLVLYLGLRYIFSHWDRHQLPFVKPEVPYGNLRDVAKRRQSFGVLISDLYWKSTEQLLGIYLFFQPAILVRDAHLAKQIMVTDFGSFHDRGVYNDEKTFSSNVFSLPLKPWKPLRQKLAPNFSTGRLRSIIPTILDAGKKLEHYLDRWANKEEVVELREVVTRYVLDIIGLVMFDLKVDTLNNPDHPFCLVGQEILRNSFSNNLRTAATFVCPGIYKITNISSISPIVETFMIDLFTRQKEIREKSSLNKKDFIQSLIDLHSEDRDQNREALNTLECGSNMFVFYIAGSETSSGTTIFTLHELTHHPEVMTKLVKEIDETLERSGGLIDYDVIKGMQYLDVCVKETLRKYPGLPILNRKCTQDYQVPNSKTVIRKGTQLIIPLLGFAMDERYFPEPEKYSPERFLEASKNYVDDAYAPFGDGPRQCIATQMGITVVKVTLVMLLSKFNFEATQGPKIKFAAASVPLRPDGGIKLKISRRIVAAK</sequence>
<dbReference type="PRINTS" id="PR00463">
    <property type="entry name" value="EP450I"/>
</dbReference>
<dbReference type="GO" id="GO:0005789">
    <property type="term" value="C:endoplasmic reticulum membrane"/>
    <property type="evidence" value="ECO:0007669"/>
    <property type="project" value="UniProtKB-SubCell"/>
</dbReference>
<dbReference type="InterPro" id="IPR036396">
    <property type="entry name" value="Cyt_P450_sf"/>
</dbReference>
<keyword evidence="16" id="KW-1185">Reference proteome</keyword>
<name>A0ABD1D5F1_CULPP</name>
<evidence type="ECO:0008006" key="17">
    <source>
        <dbReference type="Google" id="ProtNLM"/>
    </source>
</evidence>
<proteinExistence type="inferred from homology"/>
<dbReference type="InterPro" id="IPR017972">
    <property type="entry name" value="Cyt_P450_CS"/>
</dbReference>
<dbReference type="InterPro" id="IPR001128">
    <property type="entry name" value="Cyt_P450"/>
</dbReference>
<dbReference type="EMBL" id="JBEHCU010007411">
    <property type="protein sequence ID" value="KAL1394857.1"/>
    <property type="molecule type" value="Genomic_DNA"/>
</dbReference>
<dbReference type="GO" id="GO:0046872">
    <property type="term" value="F:metal ion binding"/>
    <property type="evidence" value="ECO:0007669"/>
    <property type="project" value="UniProtKB-KW"/>
</dbReference>
<keyword evidence="11 14" id="KW-0503">Monooxygenase</keyword>
<dbReference type="CDD" id="cd11056">
    <property type="entry name" value="CYP6-like"/>
    <property type="match status" value="1"/>
</dbReference>
<evidence type="ECO:0000256" key="1">
    <source>
        <dbReference type="ARBA" id="ARBA00001971"/>
    </source>
</evidence>
<keyword evidence="9 14" id="KW-0560">Oxidoreductase</keyword>
<dbReference type="SUPFAM" id="SSF48264">
    <property type="entry name" value="Cytochrome P450"/>
    <property type="match status" value="1"/>
</dbReference>
<reference evidence="15 16" key="1">
    <citation type="submission" date="2024-05" db="EMBL/GenBank/DDBJ databases">
        <title>Culex pipiens pipiens assembly and annotation.</title>
        <authorList>
            <person name="Alout H."/>
            <person name="Durand T."/>
        </authorList>
    </citation>
    <scope>NUCLEOTIDE SEQUENCE [LARGE SCALE GENOMIC DNA]</scope>
    <source>
        <strain evidence="15">HA-2024</strain>
        <tissue evidence="15">Whole body</tissue>
    </source>
</reference>
<evidence type="ECO:0000256" key="11">
    <source>
        <dbReference type="ARBA" id="ARBA00023033"/>
    </source>
</evidence>
<evidence type="ECO:0000313" key="16">
    <source>
        <dbReference type="Proteomes" id="UP001562425"/>
    </source>
</evidence>
<evidence type="ECO:0000256" key="2">
    <source>
        <dbReference type="ARBA" id="ARBA00004174"/>
    </source>
</evidence>
<dbReference type="PANTHER" id="PTHR24292:SF93">
    <property type="entry name" value="CYTOCHROME P450 310A1-RELATED"/>
    <property type="match status" value="1"/>
</dbReference>
<evidence type="ECO:0000256" key="12">
    <source>
        <dbReference type="ARBA" id="ARBA00023136"/>
    </source>
</evidence>
<keyword evidence="10 13" id="KW-0408">Iron</keyword>
<dbReference type="PANTHER" id="PTHR24292">
    <property type="entry name" value="CYTOCHROME P450"/>
    <property type="match status" value="1"/>
</dbReference>
<evidence type="ECO:0000256" key="10">
    <source>
        <dbReference type="ARBA" id="ARBA00023004"/>
    </source>
</evidence>
<evidence type="ECO:0000256" key="4">
    <source>
        <dbReference type="ARBA" id="ARBA00010617"/>
    </source>
</evidence>
<keyword evidence="6 13" id="KW-0479">Metal-binding</keyword>
<organism evidence="15 16">
    <name type="scientific">Culex pipiens pipiens</name>
    <name type="common">Northern house mosquito</name>
    <dbReference type="NCBI Taxonomy" id="38569"/>
    <lineage>
        <taxon>Eukaryota</taxon>
        <taxon>Metazoa</taxon>
        <taxon>Ecdysozoa</taxon>
        <taxon>Arthropoda</taxon>
        <taxon>Hexapoda</taxon>
        <taxon>Insecta</taxon>
        <taxon>Pterygota</taxon>
        <taxon>Neoptera</taxon>
        <taxon>Endopterygota</taxon>
        <taxon>Diptera</taxon>
        <taxon>Nematocera</taxon>
        <taxon>Culicoidea</taxon>
        <taxon>Culicidae</taxon>
        <taxon>Culicinae</taxon>
        <taxon>Culicini</taxon>
        <taxon>Culex</taxon>
        <taxon>Culex</taxon>
    </lineage>
</organism>
<gene>
    <name evidence="15" type="ORF">pipiens_011655</name>
</gene>
<protein>
    <recommendedName>
        <fullName evidence="17">Cytochrome P450</fullName>
    </recommendedName>
</protein>
<dbReference type="Gene3D" id="1.10.630.10">
    <property type="entry name" value="Cytochrome P450"/>
    <property type="match status" value="1"/>
</dbReference>
<comment type="similarity">
    <text evidence="4 14">Belongs to the cytochrome P450 family.</text>
</comment>
<keyword evidence="8" id="KW-0492">Microsome</keyword>
<dbReference type="FunFam" id="1.10.630.10:FF:000042">
    <property type="entry name" value="Cytochrome P450"/>
    <property type="match status" value="1"/>
</dbReference>
<dbReference type="PROSITE" id="PS00086">
    <property type="entry name" value="CYTOCHROME_P450"/>
    <property type="match status" value="1"/>
</dbReference>
<keyword evidence="12" id="KW-0472">Membrane</keyword>
<evidence type="ECO:0000256" key="5">
    <source>
        <dbReference type="ARBA" id="ARBA00022617"/>
    </source>
</evidence>
<evidence type="ECO:0000256" key="3">
    <source>
        <dbReference type="ARBA" id="ARBA00004406"/>
    </source>
</evidence>
<evidence type="ECO:0000256" key="13">
    <source>
        <dbReference type="PIRSR" id="PIRSR602401-1"/>
    </source>
</evidence>
<dbReference type="Pfam" id="PF00067">
    <property type="entry name" value="p450"/>
    <property type="match status" value="1"/>
</dbReference>
<comment type="subcellular location">
    <subcellularLocation>
        <location evidence="3">Endoplasmic reticulum membrane</location>
        <topology evidence="3">Peripheral membrane protein</topology>
    </subcellularLocation>
    <subcellularLocation>
        <location evidence="2">Microsome membrane</location>
        <topology evidence="2">Peripheral membrane protein</topology>
    </subcellularLocation>
</comment>
<dbReference type="AlphaFoldDB" id="A0ABD1D5F1"/>
<dbReference type="GO" id="GO:0004497">
    <property type="term" value="F:monooxygenase activity"/>
    <property type="evidence" value="ECO:0007669"/>
    <property type="project" value="UniProtKB-KW"/>
</dbReference>
<comment type="caution">
    <text evidence="15">The sequence shown here is derived from an EMBL/GenBank/DDBJ whole genome shotgun (WGS) entry which is preliminary data.</text>
</comment>
<evidence type="ECO:0000256" key="8">
    <source>
        <dbReference type="ARBA" id="ARBA00022848"/>
    </source>
</evidence>
<accession>A0ABD1D5F1</accession>
<feature type="binding site" description="axial binding residue" evidence="13">
    <location>
        <position position="435"/>
    </location>
    <ligand>
        <name>heme</name>
        <dbReference type="ChEBI" id="CHEBI:30413"/>
    </ligand>
    <ligandPart>
        <name>Fe</name>
        <dbReference type="ChEBI" id="CHEBI:18248"/>
    </ligandPart>
</feature>
<evidence type="ECO:0000256" key="6">
    <source>
        <dbReference type="ARBA" id="ARBA00022723"/>
    </source>
</evidence>
<dbReference type="Proteomes" id="UP001562425">
    <property type="component" value="Unassembled WGS sequence"/>
</dbReference>
<evidence type="ECO:0000313" key="15">
    <source>
        <dbReference type="EMBL" id="KAL1394857.1"/>
    </source>
</evidence>
<comment type="cofactor">
    <cofactor evidence="1 13">
        <name>heme</name>
        <dbReference type="ChEBI" id="CHEBI:30413"/>
    </cofactor>
</comment>
<keyword evidence="7" id="KW-0256">Endoplasmic reticulum</keyword>
<dbReference type="PRINTS" id="PR00385">
    <property type="entry name" value="P450"/>
</dbReference>
<evidence type="ECO:0000256" key="14">
    <source>
        <dbReference type="RuleBase" id="RU000461"/>
    </source>
</evidence>
<dbReference type="InterPro" id="IPR002401">
    <property type="entry name" value="Cyt_P450_E_grp-I"/>
</dbReference>
<dbReference type="InterPro" id="IPR050476">
    <property type="entry name" value="Insect_CytP450_Detox"/>
</dbReference>
<evidence type="ECO:0000256" key="7">
    <source>
        <dbReference type="ARBA" id="ARBA00022824"/>
    </source>
</evidence>
<evidence type="ECO:0000256" key="9">
    <source>
        <dbReference type="ARBA" id="ARBA00023002"/>
    </source>
</evidence>
<keyword evidence="5 13" id="KW-0349">Heme</keyword>